<dbReference type="KEGG" id="ebm:SG0102_19320"/>
<dbReference type="EMBL" id="AP019309">
    <property type="protein sequence ID" value="BBH26998.1"/>
    <property type="molecule type" value="Genomic_DNA"/>
</dbReference>
<organism evidence="1 2">
    <name type="scientific">Intestinibaculum porci</name>
    <dbReference type="NCBI Taxonomy" id="2487118"/>
    <lineage>
        <taxon>Bacteria</taxon>
        <taxon>Bacillati</taxon>
        <taxon>Bacillota</taxon>
        <taxon>Erysipelotrichia</taxon>
        <taxon>Erysipelotrichales</taxon>
        <taxon>Erysipelotrichaceae</taxon>
        <taxon>Intestinibaculum</taxon>
    </lineage>
</organism>
<dbReference type="Proteomes" id="UP000268059">
    <property type="component" value="Chromosome"/>
</dbReference>
<keyword evidence="2" id="KW-1185">Reference proteome</keyword>
<reference evidence="1 2" key="1">
    <citation type="submission" date="2018-11" db="EMBL/GenBank/DDBJ databases">
        <title>Novel Erysipelotrichaceae bacterium isolated from small intestine of a swine.</title>
        <authorList>
            <person name="Kim J.S."/>
            <person name="Choe H."/>
            <person name="Lee Y.R."/>
            <person name="Kim K.M."/>
            <person name="Park D.S."/>
        </authorList>
    </citation>
    <scope>NUCLEOTIDE SEQUENCE [LARGE SCALE GENOMIC DNA]</scope>
    <source>
        <strain evidence="1 2">SG0102</strain>
    </source>
</reference>
<evidence type="ECO:0000313" key="1">
    <source>
        <dbReference type="EMBL" id="BBH26998.1"/>
    </source>
</evidence>
<protein>
    <submittedName>
        <fullName evidence="1">Uncharacterized protein</fullName>
    </submittedName>
</protein>
<name>A0A3G9JRP0_9FIRM</name>
<sequence length="116" mass="14134">MSLLERLRNRRYDGNALIQDVLKTIDESHNYVKVRFTPEYVNLEYWVKEPEKMVTELNFYFSDYNLKNVKQPTSVEMRNYVFTHMALREHHCAYNDEAWHSYEFSEVVPCIYPKTR</sequence>
<dbReference type="AlphaFoldDB" id="A0A3G9JRP0"/>
<gene>
    <name evidence="1" type="ORF">SG0102_19320</name>
</gene>
<dbReference type="InParanoid" id="A0A3G9JRP0"/>
<evidence type="ECO:0000313" key="2">
    <source>
        <dbReference type="Proteomes" id="UP000268059"/>
    </source>
</evidence>
<proteinExistence type="predicted"/>
<dbReference type="RefSeq" id="WP_125119769.1">
    <property type="nucleotide sequence ID" value="NZ_AP019309.1"/>
</dbReference>
<accession>A0A3G9JRP0</accession>